<name>A0A2P2IZZ1_RHIMU</name>
<reference evidence="4" key="1">
    <citation type="submission" date="2018-02" db="EMBL/GenBank/DDBJ databases">
        <title>Rhizophora mucronata_Transcriptome.</title>
        <authorList>
            <person name="Meera S.P."/>
            <person name="Sreeshan A."/>
            <person name="Augustine A."/>
        </authorList>
    </citation>
    <scope>NUCLEOTIDE SEQUENCE</scope>
    <source>
        <tissue evidence="4">Leaf</tissue>
    </source>
</reference>
<feature type="repeat" description="PPR" evidence="3">
    <location>
        <begin position="134"/>
        <end position="168"/>
    </location>
</feature>
<sequence length="282" mass="32159">MSLYGKSCMFDNARKVFDEMPERNCQRTVMSFNALLAACVNSKNFDMVDGLFRELPGGLKIEPDVISYNTLIKAFCEMGSLDSACSVLNEMEKKGLQPDIYTFNTLLKGFYENGMFLDGERIWGQMVEKNLIPDVRCYNSKLLGLALEKRAKDAVELLQEMRKRGIKPDVYSFDALIKGFVNEENLAEAKYWYNEIGINGCTPRKSTLVTLIPFVCEKGDFGFAFELSKDCFKRKRLVGEAVLQGVVDGLVRESKIKEAEELVQLSRRNGYYHYRLKLSSNK</sequence>
<dbReference type="InterPro" id="IPR002885">
    <property type="entry name" value="PPR_rpt"/>
</dbReference>
<feature type="repeat" description="PPR" evidence="3">
    <location>
        <begin position="64"/>
        <end position="98"/>
    </location>
</feature>
<dbReference type="PANTHER" id="PTHR47936">
    <property type="entry name" value="PPR_LONG DOMAIN-CONTAINING PROTEIN"/>
    <property type="match status" value="1"/>
</dbReference>
<dbReference type="GO" id="GO:0010019">
    <property type="term" value="P:chloroplast-nucleus signaling pathway"/>
    <property type="evidence" value="ECO:0007669"/>
    <property type="project" value="TreeGrafter"/>
</dbReference>
<comment type="similarity">
    <text evidence="1">Belongs to the PPR family. P subfamily.</text>
</comment>
<evidence type="ECO:0000256" key="3">
    <source>
        <dbReference type="PROSITE-ProRule" id="PRU00708"/>
    </source>
</evidence>
<dbReference type="GO" id="GO:0031930">
    <property type="term" value="P:mitochondria-nucleus signaling pathway"/>
    <property type="evidence" value="ECO:0007669"/>
    <property type="project" value="TreeGrafter"/>
</dbReference>
<organism evidence="4">
    <name type="scientific">Rhizophora mucronata</name>
    <name type="common">Asiatic mangrove</name>
    <dbReference type="NCBI Taxonomy" id="61149"/>
    <lineage>
        <taxon>Eukaryota</taxon>
        <taxon>Viridiplantae</taxon>
        <taxon>Streptophyta</taxon>
        <taxon>Embryophyta</taxon>
        <taxon>Tracheophyta</taxon>
        <taxon>Spermatophyta</taxon>
        <taxon>Magnoliopsida</taxon>
        <taxon>eudicotyledons</taxon>
        <taxon>Gunneridae</taxon>
        <taxon>Pentapetalae</taxon>
        <taxon>rosids</taxon>
        <taxon>fabids</taxon>
        <taxon>Malpighiales</taxon>
        <taxon>Rhizophoraceae</taxon>
        <taxon>Rhizophora</taxon>
    </lineage>
</organism>
<dbReference type="NCBIfam" id="TIGR00756">
    <property type="entry name" value="PPR"/>
    <property type="match status" value="4"/>
</dbReference>
<evidence type="ECO:0000313" key="4">
    <source>
        <dbReference type="EMBL" id="MBW86803.1"/>
    </source>
</evidence>
<evidence type="ECO:0000256" key="2">
    <source>
        <dbReference type="ARBA" id="ARBA00022737"/>
    </source>
</evidence>
<keyword evidence="2" id="KW-0677">Repeat</keyword>
<dbReference type="EMBL" id="GGEC01006320">
    <property type="protein sequence ID" value="MBW86803.1"/>
    <property type="molecule type" value="Transcribed_RNA"/>
</dbReference>
<protein>
    <submittedName>
        <fullName evidence="4">Pentatricopeptide repeat-containing protein</fullName>
    </submittedName>
</protein>
<dbReference type="PANTHER" id="PTHR47936:SF5">
    <property type="entry name" value="PENTACOTRIPEPTIDE-REPEAT REGION OF PRORP DOMAIN-CONTAINING PROTEIN"/>
    <property type="match status" value="1"/>
</dbReference>
<dbReference type="AlphaFoldDB" id="A0A2P2IZZ1"/>
<dbReference type="Gene3D" id="1.25.40.10">
    <property type="entry name" value="Tetratricopeptide repeat domain"/>
    <property type="match status" value="2"/>
</dbReference>
<accession>A0A2P2IZZ1</accession>
<dbReference type="Pfam" id="PF13041">
    <property type="entry name" value="PPR_2"/>
    <property type="match status" value="2"/>
</dbReference>
<dbReference type="InterPro" id="IPR011990">
    <property type="entry name" value="TPR-like_helical_dom_sf"/>
</dbReference>
<dbReference type="PROSITE" id="PS51375">
    <property type="entry name" value="PPR"/>
    <property type="match status" value="4"/>
</dbReference>
<dbReference type="Pfam" id="PF13812">
    <property type="entry name" value="PPR_3"/>
    <property type="match status" value="1"/>
</dbReference>
<proteinExistence type="inferred from homology"/>
<evidence type="ECO:0000256" key="1">
    <source>
        <dbReference type="ARBA" id="ARBA00007626"/>
    </source>
</evidence>
<dbReference type="GO" id="GO:0009507">
    <property type="term" value="C:chloroplast"/>
    <property type="evidence" value="ECO:0007669"/>
    <property type="project" value="TreeGrafter"/>
</dbReference>
<feature type="repeat" description="PPR" evidence="3">
    <location>
        <begin position="169"/>
        <end position="203"/>
    </location>
</feature>
<feature type="repeat" description="PPR" evidence="3">
    <location>
        <begin position="99"/>
        <end position="133"/>
    </location>
</feature>